<feature type="transmembrane region" description="Helical" evidence="1">
    <location>
        <begin position="190"/>
        <end position="210"/>
    </location>
</feature>
<dbReference type="InterPro" id="IPR007251">
    <property type="entry name" value="Iron_permease_Fet4"/>
</dbReference>
<keyword evidence="1" id="KW-1133">Transmembrane helix</keyword>
<reference evidence="2 3" key="1">
    <citation type="journal article" date="2018" name="Front. Microbiol.">
        <title>Genomic and genetic insights into a cosmopolitan fungus, Paecilomyces variotii (Eurotiales).</title>
        <authorList>
            <person name="Urquhart A.S."/>
            <person name="Mondo S.J."/>
            <person name="Makela M.R."/>
            <person name="Hane J.K."/>
            <person name="Wiebenga A."/>
            <person name="He G."/>
            <person name="Mihaltcheva S."/>
            <person name="Pangilinan J."/>
            <person name="Lipzen A."/>
            <person name="Barry K."/>
            <person name="de Vries R.P."/>
            <person name="Grigoriev I.V."/>
            <person name="Idnurm A."/>
        </authorList>
    </citation>
    <scope>NUCLEOTIDE SEQUENCE [LARGE SCALE GENOMIC DNA]</scope>
    <source>
        <strain evidence="2 3">CBS 101075</strain>
    </source>
</reference>
<feature type="transmembrane region" description="Helical" evidence="1">
    <location>
        <begin position="410"/>
        <end position="429"/>
    </location>
</feature>
<gene>
    <name evidence="2" type="ORF">C8Q69DRAFT_402761</name>
</gene>
<protein>
    <submittedName>
        <fullName evidence="2">Metal ion transporter</fullName>
    </submittedName>
</protein>
<feature type="transmembrane region" description="Helical" evidence="1">
    <location>
        <begin position="441"/>
        <end position="461"/>
    </location>
</feature>
<accession>A0A443HU23</accession>
<dbReference type="GO" id="GO:0055085">
    <property type="term" value="P:transmembrane transport"/>
    <property type="evidence" value="ECO:0007669"/>
    <property type="project" value="InterPro"/>
</dbReference>
<feature type="transmembrane region" description="Helical" evidence="1">
    <location>
        <begin position="68"/>
        <end position="87"/>
    </location>
</feature>
<evidence type="ECO:0000313" key="2">
    <source>
        <dbReference type="EMBL" id="RWQ95315.1"/>
    </source>
</evidence>
<keyword evidence="3" id="KW-1185">Reference proteome</keyword>
<proteinExistence type="predicted"/>
<dbReference type="GeneID" id="39597249"/>
<dbReference type="VEuPathDB" id="FungiDB:C8Q69DRAFT_402761"/>
<keyword evidence="1" id="KW-0812">Transmembrane</keyword>
<name>A0A443HU23_BYSSP</name>
<dbReference type="Pfam" id="PF04120">
    <property type="entry name" value="Iron_permease"/>
    <property type="match status" value="3"/>
</dbReference>
<keyword evidence="1" id="KW-0472">Membrane</keyword>
<feature type="transmembrane region" description="Helical" evidence="1">
    <location>
        <begin position="331"/>
        <end position="350"/>
    </location>
</feature>
<evidence type="ECO:0000256" key="1">
    <source>
        <dbReference type="SAM" id="Phobius"/>
    </source>
</evidence>
<comment type="caution">
    <text evidence="2">The sequence shown here is derived from an EMBL/GenBank/DDBJ whole genome shotgun (WGS) entry which is preliminary data.</text>
</comment>
<dbReference type="EMBL" id="RCNU01000006">
    <property type="protein sequence ID" value="RWQ95315.1"/>
    <property type="molecule type" value="Genomic_DNA"/>
</dbReference>
<dbReference type="Proteomes" id="UP000283841">
    <property type="component" value="Unassembled WGS sequence"/>
</dbReference>
<dbReference type="RefSeq" id="XP_028484960.1">
    <property type="nucleotide sequence ID" value="XM_028627972.1"/>
</dbReference>
<dbReference type="AlphaFoldDB" id="A0A443HU23"/>
<organism evidence="2 3">
    <name type="scientific">Byssochlamys spectabilis</name>
    <name type="common">Paecilomyces variotii</name>
    <dbReference type="NCBI Taxonomy" id="264951"/>
    <lineage>
        <taxon>Eukaryota</taxon>
        <taxon>Fungi</taxon>
        <taxon>Dikarya</taxon>
        <taxon>Ascomycota</taxon>
        <taxon>Pezizomycotina</taxon>
        <taxon>Eurotiomycetes</taxon>
        <taxon>Eurotiomycetidae</taxon>
        <taxon>Eurotiales</taxon>
        <taxon>Thermoascaceae</taxon>
        <taxon>Paecilomyces</taxon>
    </lineage>
</organism>
<feature type="transmembrane region" description="Helical" evidence="1">
    <location>
        <begin position="295"/>
        <end position="319"/>
    </location>
</feature>
<sequence length="504" mass="56331">MEGILRYLRTPGAKGEIEAAAPTQRVSHGLDGKTQADISDSVGYTVPVKARMLDRWLDRVVQFSGSEVVFFVIISGLLAWAFLGIRYGTADSWQVAISDVQAIVAYVFDSFLVRQELNLYEEGMAAAATLQSRLMSHERMLRKLLRDSQTDMFEKGVPLAEENKTLLDKYRVDFPSETWFGRFTTYASHVFGHLATVSLYWAGVFIWIGIGRLCGWSNNWQLYMNSASSALMVFIFAFLANIRERHSAYMNKCLDAIFKTDSMVEARLRHLTGDDAENAIVVLPAPKVGIIQRAIYYYADFVGTLVGIGILTVVIVVWVAVGPLLHFSSNWWLIIGTYAGLVGMNDGFVLRNMQNRLGKYVDDEFSRVEVEDEKLYAILSIPMPEKETIGKPSPTQKVSELVNKISSHELTVVAGVLTICGLVAGASAMRWSTTGQLLCNVPPSLIESFFMIVLITGHNAADDKRRIGLKNIYERRLRLLSFAESIKPHTNETLVETPTKDINT</sequence>
<feature type="transmembrane region" description="Helical" evidence="1">
    <location>
        <begin position="222"/>
        <end position="242"/>
    </location>
</feature>
<evidence type="ECO:0000313" key="3">
    <source>
        <dbReference type="Proteomes" id="UP000283841"/>
    </source>
</evidence>